<dbReference type="InterPro" id="IPR029060">
    <property type="entry name" value="PIN-like_dom_sf"/>
</dbReference>
<protein>
    <submittedName>
        <fullName evidence="8">Putative nucleic acid-binding protein, contains PIN domain</fullName>
    </submittedName>
</protein>
<reference evidence="8 9" key="1">
    <citation type="journal article" date="2014" name="PLoS ONE">
        <title>Genome Sequence of Candidatus Nitrososphaera evergladensis from Group I.1b Enriched from Everglades Soil Reveals Novel Genomic Features of the Ammonia-Oxidizing Archaea.</title>
        <authorList>
            <person name="Zhalnina K.V."/>
            <person name="Dias R."/>
            <person name="Leonard M.T."/>
            <person name="Dorr de Quadros P."/>
            <person name="Camargo F.A."/>
            <person name="Drew J.C."/>
            <person name="Farmerie W.G."/>
            <person name="Daroub S.H."/>
            <person name="Triplett E.W."/>
        </authorList>
    </citation>
    <scope>NUCLEOTIDE SEQUENCE [LARGE SCALE GENOMIC DNA]</scope>
    <source>
        <strain evidence="8 9">SR1</strain>
    </source>
</reference>
<evidence type="ECO:0000256" key="5">
    <source>
        <dbReference type="ARBA" id="ARBA00022842"/>
    </source>
</evidence>
<evidence type="ECO:0000256" key="3">
    <source>
        <dbReference type="ARBA" id="ARBA00022723"/>
    </source>
</evidence>
<dbReference type="RefSeq" id="WP_148699353.1">
    <property type="nucleotide sequence ID" value="NZ_CP007174.1"/>
</dbReference>
<evidence type="ECO:0000256" key="4">
    <source>
        <dbReference type="ARBA" id="ARBA00022801"/>
    </source>
</evidence>
<dbReference type="OrthoDB" id="11240at2157"/>
<dbReference type="PANTHER" id="PTHR33653:SF1">
    <property type="entry name" value="RIBONUCLEASE VAPC2"/>
    <property type="match status" value="1"/>
</dbReference>
<feature type="domain" description="PIN" evidence="7">
    <location>
        <begin position="2"/>
        <end position="126"/>
    </location>
</feature>
<keyword evidence="2" id="KW-0540">Nuclease</keyword>
<dbReference type="STRING" id="1459636.NTE_00271"/>
<dbReference type="GO" id="GO:0046872">
    <property type="term" value="F:metal ion binding"/>
    <property type="evidence" value="ECO:0007669"/>
    <property type="project" value="UniProtKB-KW"/>
</dbReference>
<dbReference type="InterPro" id="IPR050556">
    <property type="entry name" value="Type_II_TA_system_RNase"/>
</dbReference>
<dbReference type="SUPFAM" id="SSF88723">
    <property type="entry name" value="PIN domain-like"/>
    <property type="match status" value="1"/>
</dbReference>
<evidence type="ECO:0000313" key="9">
    <source>
        <dbReference type="Proteomes" id="UP000028194"/>
    </source>
</evidence>
<evidence type="ECO:0000256" key="2">
    <source>
        <dbReference type="ARBA" id="ARBA00022722"/>
    </source>
</evidence>
<dbReference type="KEGG" id="nev:NTE_00271"/>
<dbReference type="Gene3D" id="3.40.50.1010">
    <property type="entry name" value="5'-nuclease"/>
    <property type="match status" value="1"/>
</dbReference>
<dbReference type="GO" id="GO:0016787">
    <property type="term" value="F:hydrolase activity"/>
    <property type="evidence" value="ECO:0007669"/>
    <property type="project" value="UniProtKB-KW"/>
</dbReference>
<evidence type="ECO:0000256" key="6">
    <source>
        <dbReference type="ARBA" id="ARBA00038093"/>
    </source>
</evidence>
<keyword evidence="9" id="KW-1185">Reference proteome</keyword>
<sequence length="132" mass="14612">MVCFDTDFLIAFLQKDPDAIKKLEDIQVGDGDTAAITTTVNAAELWKGAYRSKDGQKEAAKVKRLLDLLELITLDRESARMVGELDATTIKSKPIGETDLLIASIALSNKQPLVTKNRKHFERVPGLQVEGW</sequence>
<evidence type="ECO:0000259" key="7">
    <source>
        <dbReference type="Pfam" id="PF01850"/>
    </source>
</evidence>
<dbReference type="PANTHER" id="PTHR33653">
    <property type="entry name" value="RIBONUCLEASE VAPC2"/>
    <property type="match status" value="1"/>
</dbReference>
<dbReference type="AlphaFoldDB" id="A0A075MM69"/>
<comment type="similarity">
    <text evidence="6">Belongs to the PINc/VapC protein family.</text>
</comment>
<dbReference type="eggNOG" id="arCOG02219">
    <property type="taxonomic scope" value="Archaea"/>
</dbReference>
<dbReference type="CDD" id="cd09881">
    <property type="entry name" value="PIN_VapC4-5_FitB-like"/>
    <property type="match status" value="1"/>
</dbReference>
<dbReference type="InterPro" id="IPR002716">
    <property type="entry name" value="PIN_dom"/>
</dbReference>
<dbReference type="GO" id="GO:0004518">
    <property type="term" value="F:nuclease activity"/>
    <property type="evidence" value="ECO:0007669"/>
    <property type="project" value="UniProtKB-KW"/>
</dbReference>
<dbReference type="Proteomes" id="UP000028194">
    <property type="component" value="Chromosome"/>
</dbReference>
<keyword evidence="5" id="KW-0460">Magnesium</keyword>
<dbReference type="Pfam" id="PF01850">
    <property type="entry name" value="PIN"/>
    <property type="match status" value="1"/>
</dbReference>
<comment type="cofactor">
    <cofactor evidence="1">
        <name>Mg(2+)</name>
        <dbReference type="ChEBI" id="CHEBI:18420"/>
    </cofactor>
</comment>
<accession>A0A075MM69</accession>
<organism evidence="8 9">
    <name type="scientific">Candidatus Nitrososphaera evergladensis SR1</name>
    <dbReference type="NCBI Taxonomy" id="1459636"/>
    <lineage>
        <taxon>Archaea</taxon>
        <taxon>Nitrososphaerota</taxon>
        <taxon>Nitrososphaeria</taxon>
        <taxon>Nitrososphaerales</taxon>
        <taxon>Nitrososphaeraceae</taxon>
        <taxon>Nitrososphaera</taxon>
    </lineage>
</organism>
<dbReference type="GeneID" id="41596180"/>
<dbReference type="HOGENOM" id="CLU_118482_3_2_2"/>
<evidence type="ECO:0000313" key="8">
    <source>
        <dbReference type="EMBL" id="AIF82353.1"/>
    </source>
</evidence>
<proteinExistence type="inferred from homology"/>
<keyword evidence="4" id="KW-0378">Hydrolase</keyword>
<gene>
    <name evidence="8" type="ORF">NTE_00271</name>
</gene>
<dbReference type="EMBL" id="CP007174">
    <property type="protein sequence ID" value="AIF82353.1"/>
    <property type="molecule type" value="Genomic_DNA"/>
</dbReference>
<keyword evidence="3" id="KW-0479">Metal-binding</keyword>
<evidence type="ECO:0000256" key="1">
    <source>
        <dbReference type="ARBA" id="ARBA00001946"/>
    </source>
</evidence>
<name>A0A075MM69_9ARCH</name>